<dbReference type="InterPro" id="IPR013112">
    <property type="entry name" value="FAD-bd_8"/>
</dbReference>
<dbReference type="InterPro" id="IPR013121">
    <property type="entry name" value="Fe_red_NAD-bd_6"/>
</dbReference>
<dbReference type="GO" id="GO:0015677">
    <property type="term" value="P:copper ion import"/>
    <property type="evidence" value="ECO:0007669"/>
    <property type="project" value="TreeGrafter"/>
</dbReference>
<dbReference type="PANTHER" id="PTHR32361:SF28">
    <property type="entry name" value="FRP1P"/>
    <property type="match status" value="1"/>
</dbReference>
<dbReference type="GO" id="GO:0000293">
    <property type="term" value="F:ferric-chelate reductase activity"/>
    <property type="evidence" value="ECO:0007669"/>
    <property type="project" value="UniProtKB-ARBA"/>
</dbReference>
<dbReference type="GO" id="GO:0006826">
    <property type="term" value="P:iron ion transport"/>
    <property type="evidence" value="ECO:0007669"/>
    <property type="project" value="TreeGrafter"/>
</dbReference>
<evidence type="ECO:0000256" key="4">
    <source>
        <dbReference type="ARBA" id="ARBA00022692"/>
    </source>
</evidence>
<feature type="transmembrane region" description="Helical" evidence="10">
    <location>
        <begin position="211"/>
        <end position="231"/>
    </location>
</feature>
<evidence type="ECO:0000313" key="13">
    <source>
        <dbReference type="Proteomes" id="UP000887226"/>
    </source>
</evidence>
<evidence type="ECO:0000256" key="5">
    <source>
        <dbReference type="ARBA" id="ARBA00022982"/>
    </source>
</evidence>
<dbReference type="CDD" id="cd06186">
    <property type="entry name" value="NOX_Duox_like_FAD_NADP"/>
    <property type="match status" value="1"/>
</dbReference>
<evidence type="ECO:0000259" key="11">
    <source>
        <dbReference type="PROSITE" id="PS51384"/>
    </source>
</evidence>
<evidence type="ECO:0000256" key="3">
    <source>
        <dbReference type="ARBA" id="ARBA00022448"/>
    </source>
</evidence>
<dbReference type="InterPro" id="IPR013130">
    <property type="entry name" value="Fe3_Rdtase_TM_dom"/>
</dbReference>
<dbReference type="SUPFAM" id="SSF52343">
    <property type="entry name" value="Ferredoxin reductase-like, C-terminal NADP-linked domain"/>
    <property type="match status" value="1"/>
</dbReference>
<dbReference type="Pfam" id="PF08022">
    <property type="entry name" value="FAD_binding_8"/>
    <property type="match status" value="1"/>
</dbReference>
<evidence type="ECO:0000256" key="8">
    <source>
        <dbReference type="ARBA" id="ARBA00023065"/>
    </source>
</evidence>
<keyword evidence="4 10" id="KW-0812">Transmembrane</keyword>
<keyword evidence="6 10" id="KW-1133">Transmembrane helix</keyword>
<proteinExistence type="inferred from homology"/>
<dbReference type="PROSITE" id="PS51384">
    <property type="entry name" value="FAD_FR"/>
    <property type="match status" value="1"/>
</dbReference>
<protein>
    <submittedName>
        <fullName evidence="12">Ferric reductase-like protein like transmembrane component</fullName>
    </submittedName>
</protein>
<keyword evidence="3" id="KW-0813">Transport</keyword>
<keyword evidence="7" id="KW-0560">Oxidoreductase</keyword>
<comment type="caution">
    <text evidence="12">The sequence shown here is derived from an EMBL/GenBank/DDBJ whole genome shotgun (WGS) entry which is preliminary data.</text>
</comment>
<evidence type="ECO:0000313" key="12">
    <source>
        <dbReference type="EMBL" id="KAG9247478.1"/>
    </source>
</evidence>
<keyword evidence="8" id="KW-0406">Ion transport</keyword>
<evidence type="ECO:0000256" key="9">
    <source>
        <dbReference type="ARBA" id="ARBA00023136"/>
    </source>
</evidence>
<dbReference type="GO" id="GO:0006879">
    <property type="term" value="P:intracellular iron ion homeostasis"/>
    <property type="evidence" value="ECO:0007669"/>
    <property type="project" value="TreeGrafter"/>
</dbReference>
<dbReference type="OrthoDB" id="10006946at2759"/>
<evidence type="ECO:0000256" key="10">
    <source>
        <dbReference type="SAM" id="Phobius"/>
    </source>
</evidence>
<evidence type="ECO:0000256" key="6">
    <source>
        <dbReference type="ARBA" id="ARBA00022989"/>
    </source>
</evidence>
<dbReference type="InterPro" id="IPR017927">
    <property type="entry name" value="FAD-bd_FR_type"/>
</dbReference>
<dbReference type="Pfam" id="PF01794">
    <property type="entry name" value="Ferric_reduct"/>
    <property type="match status" value="1"/>
</dbReference>
<evidence type="ECO:0000256" key="2">
    <source>
        <dbReference type="ARBA" id="ARBA00006278"/>
    </source>
</evidence>
<gene>
    <name evidence="12" type="ORF">BJ878DRAFT_177514</name>
</gene>
<feature type="transmembrane region" description="Helical" evidence="10">
    <location>
        <begin position="238"/>
        <end position="256"/>
    </location>
</feature>
<dbReference type="GO" id="GO:0005886">
    <property type="term" value="C:plasma membrane"/>
    <property type="evidence" value="ECO:0007669"/>
    <property type="project" value="TreeGrafter"/>
</dbReference>
<dbReference type="Proteomes" id="UP000887226">
    <property type="component" value="Unassembled WGS sequence"/>
</dbReference>
<dbReference type="Pfam" id="PF08030">
    <property type="entry name" value="NAD_binding_6"/>
    <property type="match status" value="1"/>
</dbReference>
<dbReference type="Gene3D" id="3.40.50.80">
    <property type="entry name" value="Nucleotide-binding domain of ferredoxin-NADP reductase (FNR) module"/>
    <property type="match status" value="1"/>
</dbReference>
<keyword evidence="5" id="KW-0249">Electron transport</keyword>
<comment type="similarity">
    <text evidence="2">Belongs to the ferric reductase (FRE) family.</text>
</comment>
<evidence type="ECO:0000256" key="7">
    <source>
        <dbReference type="ARBA" id="ARBA00023002"/>
    </source>
</evidence>
<accession>A0A9P7Z8E0</accession>
<dbReference type="InterPro" id="IPR039261">
    <property type="entry name" value="FNR_nucleotide-bd"/>
</dbReference>
<keyword evidence="13" id="KW-1185">Reference proteome</keyword>
<feature type="domain" description="FAD-binding FR-type" evidence="11">
    <location>
        <begin position="277"/>
        <end position="397"/>
    </location>
</feature>
<evidence type="ECO:0000256" key="1">
    <source>
        <dbReference type="ARBA" id="ARBA00004141"/>
    </source>
</evidence>
<dbReference type="AlphaFoldDB" id="A0A9P7Z8E0"/>
<dbReference type="PANTHER" id="PTHR32361">
    <property type="entry name" value="FERRIC/CUPRIC REDUCTASE TRANSMEMBRANE COMPONENT"/>
    <property type="match status" value="1"/>
</dbReference>
<dbReference type="InterPro" id="IPR051410">
    <property type="entry name" value="Ferric/Cupric_Reductase"/>
</dbReference>
<name>A0A9P7Z8E0_9HELO</name>
<comment type="subcellular location">
    <subcellularLocation>
        <location evidence="1">Membrane</location>
        <topology evidence="1">Multi-pass membrane protein</topology>
    </subcellularLocation>
</comment>
<dbReference type="EMBL" id="MU253771">
    <property type="protein sequence ID" value="KAG9247478.1"/>
    <property type="molecule type" value="Genomic_DNA"/>
</dbReference>
<keyword evidence="9 10" id="KW-0472">Membrane</keyword>
<sequence length="569" mass="64316">MSWPYHFIDVSDDQKHERRVLLDRYGICAQLSVLVPILGFQLYRLAIWVSSARSRAKTAYSEVPGSPMLKYRRPSTSRTLGRKWRSASWYLSDEFVPSWGRRGRLIGAGIWTAWLLFLCVHKTGDDYMHITKRFGEVAASQFPFHYMLSMKSFASPVAFLLHSSHEDLMPYHQISGRIIWVLLVQHGSWYLNSFIQRGILLQILTSNRAVILGMIAITFMNIIASSSLAIVRKWNYRAFFLVHVVLGISLPILLFFHASHMRIYMVEALAIFIIDVIARKLNTITGFATITKVPNTKLLKINLLLPESKLARFQAAAGQHVYLNIPHESTPPRTSNPSIHDLLYNPFTVAEVSDSSITLVVRSLKGPTSKALDMLSTSSKSRPPINIEGPYGASKKFPNLANYDRILLVGGGVGATFVLPIYRDVRDQLETEGKSPENVHLVWSMRSRYEAAWLSANTDDSLEKHANVQLYYTRTALDDHRDEIAPEDGSIELFDNMSLVQGNTEMPSGRHERPDLGKIVDDVFRLGFEETVAILVCGPTKLASDLRKHVGAWVGQGREVFWHDESFGL</sequence>
<reference evidence="12" key="1">
    <citation type="journal article" date="2021" name="IMA Fungus">
        <title>Genomic characterization of three marine fungi, including Emericellopsis atlantica sp. nov. with signatures of a generalist lifestyle and marine biomass degradation.</title>
        <authorList>
            <person name="Hagestad O.C."/>
            <person name="Hou L."/>
            <person name="Andersen J.H."/>
            <person name="Hansen E.H."/>
            <person name="Altermark B."/>
            <person name="Li C."/>
            <person name="Kuhnert E."/>
            <person name="Cox R.J."/>
            <person name="Crous P.W."/>
            <person name="Spatafora J.W."/>
            <person name="Lail K."/>
            <person name="Amirebrahimi M."/>
            <person name="Lipzen A."/>
            <person name="Pangilinan J."/>
            <person name="Andreopoulos W."/>
            <person name="Hayes R.D."/>
            <person name="Ng V."/>
            <person name="Grigoriev I.V."/>
            <person name="Jackson S.A."/>
            <person name="Sutton T.D.S."/>
            <person name="Dobson A.D.W."/>
            <person name="Rama T."/>
        </authorList>
    </citation>
    <scope>NUCLEOTIDE SEQUENCE</scope>
    <source>
        <strain evidence="12">TRa3180A</strain>
    </source>
</reference>
<dbReference type="SFLD" id="SFLDG01168">
    <property type="entry name" value="Ferric_reductase_subgroup_(FRE"/>
    <property type="match status" value="1"/>
</dbReference>
<organism evidence="12 13">
    <name type="scientific">Calycina marina</name>
    <dbReference type="NCBI Taxonomy" id="1763456"/>
    <lineage>
        <taxon>Eukaryota</taxon>
        <taxon>Fungi</taxon>
        <taxon>Dikarya</taxon>
        <taxon>Ascomycota</taxon>
        <taxon>Pezizomycotina</taxon>
        <taxon>Leotiomycetes</taxon>
        <taxon>Helotiales</taxon>
        <taxon>Pezizellaceae</taxon>
        <taxon>Calycina</taxon>
    </lineage>
</organism>
<dbReference type="SFLD" id="SFLDS00052">
    <property type="entry name" value="Ferric_Reductase_Domain"/>
    <property type="match status" value="1"/>
</dbReference>